<feature type="binding site" evidence="16">
    <location>
        <position position="166"/>
    </location>
    <ligand>
        <name>substrate</name>
    </ligand>
</feature>
<comment type="cofactor">
    <cofactor evidence="17">
        <name>Mg(2+)</name>
        <dbReference type="ChEBI" id="CHEBI:18420"/>
    </cofactor>
    <cofactor evidence="17">
        <name>Mn(2+)</name>
        <dbReference type="ChEBI" id="CHEBI:29035"/>
    </cofactor>
    <text evidence="17">Binds 2 divalent metal cations. Magnesium or manganese.</text>
</comment>
<evidence type="ECO:0000259" key="19">
    <source>
        <dbReference type="SMART" id="SM00479"/>
    </source>
</evidence>
<dbReference type="EMBL" id="LVJN01000021">
    <property type="protein sequence ID" value="OSM00445.1"/>
    <property type="molecule type" value="Genomic_DNA"/>
</dbReference>
<feature type="active site" description="Proton acceptor" evidence="15">
    <location>
        <position position="161"/>
    </location>
</feature>
<gene>
    <name evidence="18" type="primary">dnaQ</name>
    <name evidence="20" type="ORF">MAIT1_00966</name>
</gene>
<keyword evidence="12 18" id="KW-0239">DNA-directed DNA polymerase</keyword>
<evidence type="ECO:0000256" key="16">
    <source>
        <dbReference type="PIRSR" id="PIRSR606309-2"/>
    </source>
</evidence>
<feature type="binding site" evidence="16">
    <location>
        <position position="16"/>
    </location>
    <ligand>
        <name>substrate</name>
    </ligand>
</feature>
<dbReference type="InterPro" id="IPR012337">
    <property type="entry name" value="RNaseH-like_sf"/>
</dbReference>
<dbReference type="GO" id="GO:0045004">
    <property type="term" value="P:DNA replication proofreading"/>
    <property type="evidence" value="ECO:0007669"/>
    <property type="project" value="TreeGrafter"/>
</dbReference>
<dbReference type="InterPro" id="IPR036397">
    <property type="entry name" value="RNaseH_sf"/>
</dbReference>
<comment type="caution">
    <text evidence="20">The sequence shown here is derived from an EMBL/GenBank/DDBJ whole genome shotgun (WGS) entry which is preliminary data.</text>
</comment>
<dbReference type="NCBIfam" id="NF004316">
    <property type="entry name" value="PRK05711.1"/>
    <property type="match status" value="1"/>
</dbReference>
<sequence>MAESEEKQPQRLIVLDTETTGFDPREGHRIVEIGCVELVNLRKGEERQWYINPDRAIPEESTKVHGITDEMVAGCPKFAEIARDFLKFIGDDQLVIHNAAFDMNFLNAELGKLKPKKKPLPMDRAIDTIPLARRKVGGAGSVSLDALCKRFGVDNSAREFHGALLDAHLLAEVYIELTGGNQFALDLAASDAARAQAAESAQASAIAPASGQTARPARQWALSAETVAAHDAYLDFLDGEAGHAIWRAPDA</sequence>
<keyword evidence="4 18" id="KW-0808">Transferase</keyword>
<evidence type="ECO:0000256" key="9">
    <source>
        <dbReference type="ARBA" id="ARBA00022801"/>
    </source>
</evidence>
<dbReference type="SMART" id="SM00479">
    <property type="entry name" value="EXOIII"/>
    <property type="match status" value="1"/>
</dbReference>
<dbReference type="NCBIfam" id="TIGR01406">
    <property type="entry name" value="dnaQ_proteo"/>
    <property type="match status" value="1"/>
</dbReference>
<dbReference type="SUPFAM" id="SSF53098">
    <property type="entry name" value="Ribonuclease H-like"/>
    <property type="match status" value="1"/>
</dbReference>
<keyword evidence="8 17" id="KW-0479">Metal-binding</keyword>
<dbReference type="AlphaFoldDB" id="A0A1Y2JZU9"/>
<organism evidence="20 21">
    <name type="scientific">Magnetofaba australis IT-1</name>
    <dbReference type="NCBI Taxonomy" id="1434232"/>
    <lineage>
        <taxon>Bacteria</taxon>
        <taxon>Pseudomonadati</taxon>
        <taxon>Pseudomonadota</taxon>
        <taxon>Magnetococcia</taxon>
        <taxon>Magnetococcales</taxon>
        <taxon>Magnetococcaceae</taxon>
        <taxon>Magnetofaba</taxon>
    </lineage>
</organism>
<keyword evidence="5 18" id="KW-0548">Nucleotidyltransferase</keyword>
<evidence type="ECO:0000256" key="15">
    <source>
        <dbReference type="PIRSR" id="PIRSR606309-1"/>
    </source>
</evidence>
<evidence type="ECO:0000256" key="11">
    <source>
        <dbReference type="ARBA" id="ARBA00022842"/>
    </source>
</evidence>
<keyword evidence="11 17" id="KW-0460">Magnesium</keyword>
<keyword evidence="7 18" id="KW-0540">Nuclease</keyword>
<evidence type="ECO:0000256" key="5">
    <source>
        <dbReference type="ARBA" id="ARBA00022695"/>
    </source>
</evidence>
<comment type="catalytic activity">
    <reaction evidence="14 18">
        <text>DNA(n) + a 2'-deoxyribonucleoside 5'-triphosphate = DNA(n+1) + diphosphate</text>
        <dbReference type="Rhea" id="RHEA:22508"/>
        <dbReference type="Rhea" id="RHEA-COMP:17339"/>
        <dbReference type="Rhea" id="RHEA-COMP:17340"/>
        <dbReference type="ChEBI" id="CHEBI:33019"/>
        <dbReference type="ChEBI" id="CHEBI:61560"/>
        <dbReference type="ChEBI" id="CHEBI:173112"/>
        <dbReference type="EC" id="2.7.7.7"/>
    </reaction>
</comment>
<dbReference type="GO" id="GO:0003677">
    <property type="term" value="F:DNA binding"/>
    <property type="evidence" value="ECO:0007669"/>
    <property type="project" value="InterPro"/>
</dbReference>
<feature type="binding site" evidence="16">
    <location>
        <position position="60"/>
    </location>
    <ligand>
        <name>substrate</name>
    </ligand>
</feature>
<dbReference type="Gene3D" id="3.30.420.10">
    <property type="entry name" value="Ribonuclease H-like superfamily/Ribonuclease H"/>
    <property type="match status" value="1"/>
</dbReference>
<feature type="binding site" evidence="16">
    <location>
        <position position="65"/>
    </location>
    <ligand>
        <name>substrate</name>
    </ligand>
</feature>
<dbReference type="STRING" id="1434232.MAIT1_00966"/>
<comment type="subunit">
    <text evidence="18">DNA polymerase III contains a core (composed of alpha, epsilon and theta chains) that associates with a tau subunit. This core dimerizes to form the POLIII' complex. PolIII' associates with the gamma complex (composed of gamma, delta, delta', psi and chi chains) and with the beta chain to form the complete DNA polymerase III complex.</text>
</comment>
<dbReference type="RefSeq" id="WP_085447139.1">
    <property type="nucleotide sequence ID" value="NZ_LVJN01000021.1"/>
</dbReference>
<feature type="binding site" evidence="16">
    <location>
        <position position="18"/>
    </location>
    <ligand>
        <name>substrate</name>
    </ligand>
</feature>
<evidence type="ECO:0000256" key="10">
    <source>
        <dbReference type="ARBA" id="ARBA00022839"/>
    </source>
</evidence>
<comment type="function">
    <text evidence="18">DNA polymerase III is a complex, multichain enzyme responsible for most of the replicative synthesis in bacteria. The epsilon subunit contain the editing function and is a proofreading 3'-5' exonuclease.</text>
</comment>
<dbReference type="Pfam" id="PF00929">
    <property type="entry name" value="RNase_T"/>
    <property type="match status" value="1"/>
</dbReference>
<comment type="cofactor">
    <cofactor evidence="1 18">
        <name>Mn(2+)</name>
        <dbReference type="ChEBI" id="CHEBI:29035"/>
    </cofactor>
</comment>
<evidence type="ECO:0000256" key="4">
    <source>
        <dbReference type="ARBA" id="ARBA00022679"/>
    </source>
</evidence>
<keyword evidence="6 18" id="KW-0235">DNA replication</keyword>
<accession>A0A1Y2JZU9</accession>
<dbReference type="PANTHER" id="PTHR30231">
    <property type="entry name" value="DNA POLYMERASE III SUBUNIT EPSILON"/>
    <property type="match status" value="1"/>
</dbReference>
<dbReference type="EC" id="2.7.7.7" evidence="2 18"/>
<keyword evidence="9 18" id="KW-0378">Hydrolase</keyword>
<dbReference type="OrthoDB" id="9804290at2"/>
<evidence type="ECO:0000313" key="21">
    <source>
        <dbReference type="Proteomes" id="UP000194003"/>
    </source>
</evidence>
<keyword evidence="13 17" id="KW-0464">Manganese</keyword>
<evidence type="ECO:0000313" key="20">
    <source>
        <dbReference type="EMBL" id="OSM00445.1"/>
    </source>
</evidence>
<evidence type="ECO:0000256" key="7">
    <source>
        <dbReference type="ARBA" id="ARBA00022722"/>
    </source>
</evidence>
<evidence type="ECO:0000256" key="1">
    <source>
        <dbReference type="ARBA" id="ARBA00001936"/>
    </source>
</evidence>
<evidence type="ECO:0000256" key="12">
    <source>
        <dbReference type="ARBA" id="ARBA00022932"/>
    </source>
</evidence>
<dbReference type="GO" id="GO:0003887">
    <property type="term" value="F:DNA-directed DNA polymerase activity"/>
    <property type="evidence" value="ECO:0007669"/>
    <property type="project" value="UniProtKB-KW"/>
</dbReference>
<feature type="domain" description="Exonuclease" evidence="19">
    <location>
        <begin position="11"/>
        <end position="183"/>
    </location>
</feature>
<dbReference type="Proteomes" id="UP000194003">
    <property type="component" value="Unassembled WGS sequence"/>
</dbReference>
<dbReference type="NCBIfam" id="TIGR00573">
    <property type="entry name" value="dnaq"/>
    <property type="match status" value="1"/>
</dbReference>
<dbReference type="GO" id="GO:0005829">
    <property type="term" value="C:cytosol"/>
    <property type="evidence" value="ECO:0007669"/>
    <property type="project" value="TreeGrafter"/>
</dbReference>
<feature type="binding site" evidence="17">
    <location>
        <position position="18"/>
    </location>
    <ligand>
        <name>a divalent metal cation</name>
        <dbReference type="ChEBI" id="CHEBI:60240"/>
        <label>1</label>
        <note>catalytic</note>
    </ligand>
</feature>
<dbReference type="GO" id="GO:0008408">
    <property type="term" value="F:3'-5' exonuclease activity"/>
    <property type="evidence" value="ECO:0007669"/>
    <property type="project" value="TreeGrafter"/>
</dbReference>
<proteinExistence type="predicted"/>
<evidence type="ECO:0000256" key="14">
    <source>
        <dbReference type="ARBA" id="ARBA00049244"/>
    </source>
</evidence>
<dbReference type="InterPro" id="IPR013520">
    <property type="entry name" value="Ribonucl_H"/>
</dbReference>
<feature type="binding site" evidence="17">
    <location>
        <position position="16"/>
    </location>
    <ligand>
        <name>a divalent metal cation</name>
        <dbReference type="ChEBI" id="CHEBI:60240"/>
        <label>1</label>
        <note>catalytic</note>
    </ligand>
</feature>
<dbReference type="CDD" id="cd06131">
    <property type="entry name" value="DNA_pol_III_epsilon_Ecoli_like"/>
    <property type="match status" value="1"/>
</dbReference>
<dbReference type="GO" id="GO:0046872">
    <property type="term" value="F:metal ion binding"/>
    <property type="evidence" value="ECO:0007669"/>
    <property type="project" value="UniProtKB-KW"/>
</dbReference>
<dbReference type="PANTHER" id="PTHR30231:SF41">
    <property type="entry name" value="DNA POLYMERASE III SUBUNIT EPSILON"/>
    <property type="match status" value="1"/>
</dbReference>
<evidence type="ECO:0000256" key="18">
    <source>
        <dbReference type="RuleBase" id="RU364087"/>
    </source>
</evidence>
<evidence type="ECO:0000256" key="8">
    <source>
        <dbReference type="ARBA" id="ARBA00022723"/>
    </source>
</evidence>
<name>A0A1Y2JZU9_9PROT</name>
<reference evidence="20 21" key="1">
    <citation type="journal article" date="2016" name="BMC Genomics">
        <title>Combined genomic and structural analyses of a cultured magnetotactic bacterium reveals its niche adaptation to a dynamic environment.</title>
        <authorList>
            <person name="Araujo A.C."/>
            <person name="Morillo V."/>
            <person name="Cypriano J."/>
            <person name="Teixeira L.C."/>
            <person name="Leao P."/>
            <person name="Lyra S."/>
            <person name="Almeida L.G."/>
            <person name="Bazylinski D.A."/>
            <person name="Vasconcellos A.T."/>
            <person name="Abreu F."/>
            <person name="Lins U."/>
        </authorList>
    </citation>
    <scope>NUCLEOTIDE SEQUENCE [LARGE SCALE GENOMIC DNA]</scope>
    <source>
        <strain evidence="20 21">IT-1</strain>
    </source>
</reference>
<protein>
    <recommendedName>
        <fullName evidence="3 18">DNA polymerase III subunit epsilon</fullName>
        <ecNumber evidence="2 18">2.7.7.7</ecNumber>
    </recommendedName>
</protein>
<dbReference type="FunFam" id="3.30.420.10:FF:000012">
    <property type="entry name" value="DNA polymerase III subunit epsilon"/>
    <property type="match status" value="1"/>
</dbReference>
<keyword evidence="10 18" id="KW-0269">Exonuclease</keyword>
<dbReference type="InterPro" id="IPR006309">
    <property type="entry name" value="DnaQ_proteo"/>
</dbReference>
<feature type="binding site" evidence="17">
    <location>
        <position position="166"/>
    </location>
    <ligand>
        <name>a divalent metal cation</name>
        <dbReference type="ChEBI" id="CHEBI:60240"/>
        <label>1</label>
        <note>catalytic</note>
    </ligand>
</feature>
<dbReference type="InterPro" id="IPR006054">
    <property type="entry name" value="DnaQ"/>
</dbReference>
<keyword evidence="21" id="KW-1185">Reference proteome</keyword>
<evidence type="ECO:0000256" key="2">
    <source>
        <dbReference type="ARBA" id="ARBA00012417"/>
    </source>
</evidence>
<evidence type="ECO:0000256" key="17">
    <source>
        <dbReference type="PIRSR" id="PIRSR606309-3"/>
    </source>
</evidence>
<evidence type="ECO:0000256" key="13">
    <source>
        <dbReference type="ARBA" id="ARBA00023211"/>
    </source>
</evidence>
<evidence type="ECO:0000256" key="6">
    <source>
        <dbReference type="ARBA" id="ARBA00022705"/>
    </source>
</evidence>
<evidence type="ECO:0000256" key="3">
    <source>
        <dbReference type="ARBA" id="ARBA00020352"/>
    </source>
</evidence>